<accession>A0A518IBD4</accession>
<evidence type="ECO:0000313" key="2">
    <source>
        <dbReference type="EMBL" id="QDV50372.1"/>
    </source>
</evidence>
<keyword evidence="3" id="KW-1185">Reference proteome</keyword>
<keyword evidence="1" id="KW-0472">Membrane</keyword>
<feature type="transmembrane region" description="Helical" evidence="1">
    <location>
        <begin position="21"/>
        <end position="42"/>
    </location>
</feature>
<keyword evidence="1" id="KW-0812">Transmembrane</keyword>
<protein>
    <recommendedName>
        <fullName evidence="4">Flp/Fap pilin component</fullName>
    </recommendedName>
</protein>
<dbReference type="AlphaFoldDB" id="A0A518IBD4"/>
<dbReference type="KEGG" id="gfm:Enr17x_24120"/>
<sequence length="62" mass="6826">MLNKIRTKTQQWKKKVRGAVFVEYLLLLTIIGIGAIAGLTTLRSALINELMDLANAINAINS</sequence>
<dbReference type="EMBL" id="CP037452">
    <property type="protein sequence ID" value="QDV50372.1"/>
    <property type="molecule type" value="Genomic_DNA"/>
</dbReference>
<organism evidence="2 3">
    <name type="scientific">Gimesia fumaroli</name>
    <dbReference type="NCBI Taxonomy" id="2527976"/>
    <lineage>
        <taxon>Bacteria</taxon>
        <taxon>Pseudomonadati</taxon>
        <taxon>Planctomycetota</taxon>
        <taxon>Planctomycetia</taxon>
        <taxon>Planctomycetales</taxon>
        <taxon>Planctomycetaceae</taxon>
        <taxon>Gimesia</taxon>
    </lineage>
</organism>
<name>A0A518IBD4_9PLAN</name>
<keyword evidence="1" id="KW-1133">Transmembrane helix</keyword>
<reference evidence="2 3" key="1">
    <citation type="submission" date="2019-03" db="EMBL/GenBank/DDBJ databases">
        <title>Deep-cultivation of Planctomycetes and their phenomic and genomic characterization uncovers novel biology.</title>
        <authorList>
            <person name="Wiegand S."/>
            <person name="Jogler M."/>
            <person name="Boedeker C."/>
            <person name="Pinto D."/>
            <person name="Vollmers J."/>
            <person name="Rivas-Marin E."/>
            <person name="Kohn T."/>
            <person name="Peeters S.H."/>
            <person name="Heuer A."/>
            <person name="Rast P."/>
            <person name="Oberbeckmann S."/>
            <person name="Bunk B."/>
            <person name="Jeske O."/>
            <person name="Meyerdierks A."/>
            <person name="Storesund J.E."/>
            <person name="Kallscheuer N."/>
            <person name="Luecker S."/>
            <person name="Lage O.M."/>
            <person name="Pohl T."/>
            <person name="Merkel B.J."/>
            <person name="Hornburger P."/>
            <person name="Mueller R.-W."/>
            <person name="Bruemmer F."/>
            <person name="Labrenz M."/>
            <person name="Spormann A.M."/>
            <person name="Op den Camp H."/>
            <person name="Overmann J."/>
            <person name="Amann R."/>
            <person name="Jetten M.S.M."/>
            <person name="Mascher T."/>
            <person name="Medema M.H."/>
            <person name="Devos D.P."/>
            <person name="Kaster A.-K."/>
            <person name="Ovreas L."/>
            <person name="Rohde M."/>
            <person name="Galperin M.Y."/>
            <person name="Jogler C."/>
        </authorList>
    </citation>
    <scope>NUCLEOTIDE SEQUENCE [LARGE SCALE GENOMIC DNA]</scope>
    <source>
        <strain evidence="2 3">Enr17</strain>
    </source>
</reference>
<evidence type="ECO:0000313" key="3">
    <source>
        <dbReference type="Proteomes" id="UP000318313"/>
    </source>
</evidence>
<proteinExistence type="predicted"/>
<dbReference type="RefSeq" id="WP_145308814.1">
    <property type="nucleotide sequence ID" value="NZ_CP037452.1"/>
</dbReference>
<evidence type="ECO:0008006" key="4">
    <source>
        <dbReference type="Google" id="ProtNLM"/>
    </source>
</evidence>
<gene>
    <name evidence="2" type="ORF">Enr17x_24120</name>
</gene>
<evidence type="ECO:0000256" key="1">
    <source>
        <dbReference type="SAM" id="Phobius"/>
    </source>
</evidence>
<dbReference type="Proteomes" id="UP000318313">
    <property type="component" value="Chromosome"/>
</dbReference>